<comment type="caution">
    <text evidence="1">The sequence shown here is derived from an EMBL/GenBank/DDBJ whole genome shotgun (WGS) entry which is preliminary data.</text>
</comment>
<organism evidence="1 2">
    <name type="scientific">Caulobacter ginsengisoli</name>
    <dbReference type="NCBI Taxonomy" id="400775"/>
    <lineage>
        <taxon>Bacteria</taxon>
        <taxon>Pseudomonadati</taxon>
        <taxon>Pseudomonadota</taxon>
        <taxon>Alphaproteobacteria</taxon>
        <taxon>Caulobacterales</taxon>
        <taxon>Caulobacteraceae</taxon>
        <taxon>Caulobacter</taxon>
    </lineage>
</organism>
<reference evidence="1 2" key="1">
    <citation type="submission" date="2023-07" db="EMBL/GenBank/DDBJ databases">
        <title>Genomic Encyclopedia of Type Strains, Phase IV (KMG-IV): sequencing the most valuable type-strain genomes for metagenomic binning, comparative biology and taxonomic classification.</title>
        <authorList>
            <person name="Goeker M."/>
        </authorList>
    </citation>
    <scope>NUCLEOTIDE SEQUENCE [LARGE SCALE GENOMIC DNA]</scope>
    <source>
        <strain evidence="1 2">DSM 18695</strain>
    </source>
</reference>
<keyword evidence="2" id="KW-1185">Reference proteome</keyword>
<dbReference type="PANTHER" id="PTHR39217">
    <property type="match status" value="1"/>
</dbReference>
<dbReference type="Gene3D" id="3.30.470.20">
    <property type="entry name" value="ATP-grasp fold, B domain"/>
    <property type="match status" value="1"/>
</dbReference>
<evidence type="ECO:0000313" key="2">
    <source>
        <dbReference type="Proteomes" id="UP001228905"/>
    </source>
</evidence>
<dbReference type="InterPro" id="IPR053191">
    <property type="entry name" value="DcsG_Biosynth_Enzyme"/>
</dbReference>
<dbReference type="RefSeq" id="WP_307350489.1">
    <property type="nucleotide sequence ID" value="NZ_JAUSVS010000006.1"/>
</dbReference>
<protein>
    <submittedName>
        <fullName evidence="1">Glutathione synthase/RimK-type ligase-like ATP-grasp enzyme</fullName>
    </submittedName>
</protein>
<proteinExistence type="predicted"/>
<dbReference type="EMBL" id="JAUSVS010000006">
    <property type="protein sequence ID" value="MDQ0465269.1"/>
    <property type="molecule type" value="Genomic_DNA"/>
</dbReference>
<dbReference type="SUPFAM" id="SSF56059">
    <property type="entry name" value="Glutathione synthetase ATP-binding domain-like"/>
    <property type="match status" value="1"/>
</dbReference>
<accession>A0ABU0IW71</accession>
<evidence type="ECO:0000313" key="1">
    <source>
        <dbReference type="EMBL" id="MDQ0465269.1"/>
    </source>
</evidence>
<name>A0ABU0IW71_9CAUL</name>
<dbReference type="PANTHER" id="PTHR39217:SF1">
    <property type="entry name" value="GLUTATHIONE SYNTHETASE"/>
    <property type="match status" value="1"/>
</dbReference>
<dbReference type="Proteomes" id="UP001228905">
    <property type="component" value="Unassembled WGS sequence"/>
</dbReference>
<gene>
    <name evidence="1" type="ORF">QO010_003056</name>
</gene>
<sequence length="286" mass="30456">MTRIAILSPTADNPMYGAIYPRWFKRLEAALATAGLTAEAAPWTQPFDPAPYAAVLPMMAWGYHQHTDQWFALLDRLEASGVTVLNPVETLRWNTAKTYLLDLAAHGAPVIPTLAVEAVTPAAIEAARASFGVADLVAKPQISAGAHRTVVLRPGDPLDGAPTGAALIQPFLPAVREEGELAVFWFGGRFSHAVSKVAAPGEFRVQAQYGGQETLVDPTPEALAAAQAVFKAAARPITYCRIDLIRALDGRLALMELEAIEPDLFLEHAPDGGAMFGAAVRAALTL</sequence>